<dbReference type="PANTHER" id="PTHR40255:SF1">
    <property type="entry name" value="PROTOPORPHYRINOGEN IX OXIDASE"/>
    <property type="match status" value="1"/>
</dbReference>
<evidence type="ECO:0000256" key="4">
    <source>
        <dbReference type="ARBA" id="ARBA00022617"/>
    </source>
</evidence>
<dbReference type="GO" id="GO:0016491">
    <property type="term" value="F:oxidoreductase activity"/>
    <property type="evidence" value="ECO:0007669"/>
    <property type="project" value="UniProtKB-KW"/>
</dbReference>
<feature type="transmembrane region" description="Helical" evidence="12">
    <location>
        <begin position="123"/>
        <end position="141"/>
    </location>
</feature>
<proteinExistence type="inferred from homology"/>
<organism evidence="13">
    <name type="scientific">marine metagenome</name>
    <dbReference type="NCBI Taxonomy" id="408172"/>
    <lineage>
        <taxon>unclassified sequences</taxon>
        <taxon>metagenomes</taxon>
        <taxon>ecological metagenomes</taxon>
    </lineage>
</organism>
<dbReference type="AlphaFoldDB" id="A0A381UUT2"/>
<keyword evidence="10 12" id="KW-0472">Membrane</keyword>
<comment type="cofactor">
    <cofactor evidence="1">
        <name>heme b</name>
        <dbReference type="ChEBI" id="CHEBI:60344"/>
    </cofactor>
</comment>
<evidence type="ECO:0000256" key="5">
    <source>
        <dbReference type="ARBA" id="ARBA00022692"/>
    </source>
</evidence>
<dbReference type="PIRSF" id="PIRSF004638">
    <property type="entry name" value="UCP004638"/>
    <property type="match status" value="1"/>
</dbReference>
<evidence type="ECO:0000313" key="13">
    <source>
        <dbReference type="EMBL" id="SVA31922.1"/>
    </source>
</evidence>
<evidence type="ECO:0000256" key="11">
    <source>
        <dbReference type="ARBA" id="ARBA00023444"/>
    </source>
</evidence>
<keyword evidence="8" id="KW-0560">Oxidoreductase</keyword>
<keyword evidence="5 12" id="KW-0812">Transmembrane</keyword>
<keyword evidence="6" id="KW-0479">Metal-binding</keyword>
<dbReference type="GO" id="GO:0005886">
    <property type="term" value="C:plasma membrane"/>
    <property type="evidence" value="ECO:0007669"/>
    <property type="project" value="UniProtKB-SubCell"/>
</dbReference>
<dbReference type="InterPro" id="IPR005265">
    <property type="entry name" value="HemJ-like"/>
</dbReference>
<dbReference type="EMBL" id="UINC01007190">
    <property type="protein sequence ID" value="SVA31922.1"/>
    <property type="molecule type" value="Genomic_DNA"/>
</dbReference>
<dbReference type="Pfam" id="PF03653">
    <property type="entry name" value="UPF0093"/>
    <property type="match status" value="1"/>
</dbReference>
<evidence type="ECO:0000256" key="12">
    <source>
        <dbReference type="SAM" id="Phobius"/>
    </source>
</evidence>
<evidence type="ECO:0000256" key="3">
    <source>
        <dbReference type="ARBA" id="ARBA00022475"/>
    </source>
</evidence>
<keyword evidence="4" id="KW-0349">Heme</keyword>
<evidence type="ECO:0000256" key="9">
    <source>
        <dbReference type="ARBA" id="ARBA00023004"/>
    </source>
</evidence>
<accession>A0A381UUT2</accession>
<evidence type="ECO:0000256" key="7">
    <source>
        <dbReference type="ARBA" id="ARBA00022989"/>
    </source>
</evidence>
<evidence type="ECO:0000256" key="1">
    <source>
        <dbReference type="ARBA" id="ARBA00001970"/>
    </source>
</evidence>
<feature type="transmembrane region" description="Helical" evidence="12">
    <location>
        <begin position="6"/>
        <end position="30"/>
    </location>
</feature>
<reference evidence="13" key="1">
    <citation type="submission" date="2018-05" db="EMBL/GenBank/DDBJ databases">
        <authorList>
            <person name="Lanie J.A."/>
            <person name="Ng W.-L."/>
            <person name="Kazmierczak K.M."/>
            <person name="Andrzejewski T.M."/>
            <person name="Davidsen T.M."/>
            <person name="Wayne K.J."/>
            <person name="Tettelin H."/>
            <person name="Glass J.I."/>
            <person name="Rusch D."/>
            <person name="Podicherti R."/>
            <person name="Tsui H.-C.T."/>
            <person name="Winkler M.E."/>
        </authorList>
    </citation>
    <scope>NUCLEOTIDE SEQUENCE</scope>
</reference>
<dbReference type="PANTHER" id="PTHR40255">
    <property type="entry name" value="UPF0093 MEMBRANE PROTEIN SLR1790"/>
    <property type="match status" value="1"/>
</dbReference>
<keyword evidence="7 12" id="KW-1133">Transmembrane helix</keyword>
<evidence type="ECO:0000256" key="6">
    <source>
        <dbReference type="ARBA" id="ARBA00022723"/>
    </source>
</evidence>
<comment type="pathway">
    <text evidence="11">Porphyrin-containing compound metabolism.</text>
</comment>
<sequence length="143" mass="16723">MDLYLLYKILHIFFVISWFAGIFYLPRLFVNHVEVESIEVKKHLSIMEKRLIKFITPLGLLAIIFGFMMGLMSPNLASFLNQKWIITKIIVTLSLIGYQVWCWKIIKDLSTDNSTWTGFQLRIFNEVPVIFLLSGIIAAIYKF</sequence>
<evidence type="ECO:0000256" key="8">
    <source>
        <dbReference type="ARBA" id="ARBA00023002"/>
    </source>
</evidence>
<feature type="transmembrane region" description="Helical" evidence="12">
    <location>
        <begin position="84"/>
        <end position="103"/>
    </location>
</feature>
<comment type="subcellular location">
    <subcellularLocation>
        <location evidence="2">Cell membrane</location>
        <topology evidence="2">Multi-pass membrane protein</topology>
    </subcellularLocation>
</comment>
<dbReference type="GO" id="GO:0046872">
    <property type="term" value="F:metal ion binding"/>
    <property type="evidence" value="ECO:0007669"/>
    <property type="project" value="UniProtKB-KW"/>
</dbReference>
<keyword evidence="9" id="KW-0408">Iron</keyword>
<dbReference type="HAMAP" id="MF_02239">
    <property type="entry name" value="HemJ"/>
    <property type="match status" value="1"/>
</dbReference>
<name>A0A381UUT2_9ZZZZ</name>
<feature type="transmembrane region" description="Helical" evidence="12">
    <location>
        <begin position="51"/>
        <end position="72"/>
    </location>
</feature>
<evidence type="ECO:0000256" key="2">
    <source>
        <dbReference type="ARBA" id="ARBA00004651"/>
    </source>
</evidence>
<evidence type="ECO:0000256" key="10">
    <source>
        <dbReference type="ARBA" id="ARBA00023136"/>
    </source>
</evidence>
<evidence type="ECO:0008006" key="14">
    <source>
        <dbReference type="Google" id="ProtNLM"/>
    </source>
</evidence>
<protein>
    <recommendedName>
        <fullName evidence="14">Copper resistance protein D domain-containing protein</fullName>
    </recommendedName>
</protein>
<gene>
    <name evidence="13" type="ORF">METZ01_LOCUS84776</name>
</gene>
<keyword evidence="3" id="KW-1003">Cell membrane</keyword>